<dbReference type="EMBL" id="AGNK02002582">
    <property type="status" value="NOT_ANNOTATED_CDS"/>
    <property type="molecule type" value="Genomic_DNA"/>
</dbReference>
<dbReference type="Gramene" id="KQL11181">
    <property type="protein sequence ID" value="KQL11181"/>
    <property type="gene ID" value="SETIT_008898mg"/>
</dbReference>
<dbReference type="AlphaFoldDB" id="K3Y3W0"/>
<reference evidence="2" key="1">
    <citation type="journal article" date="2012" name="Nat. Biotechnol.">
        <title>Reference genome sequence of the model plant Setaria.</title>
        <authorList>
            <person name="Bennetzen J.L."/>
            <person name="Schmutz J."/>
            <person name="Wang H."/>
            <person name="Percifield R."/>
            <person name="Hawkins J."/>
            <person name="Pontaroli A.C."/>
            <person name="Estep M."/>
            <person name="Feng L."/>
            <person name="Vaughn J.N."/>
            <person name="Grimwood J."/>
            <person name="Jenkins J."/>
            <person name="Barry K."/>
            <person name="Lindquist E."/>
            <person name="Hellsten U."/>
            <person name="Deshpande S."/>
            <person name="Wang X."/>
            <person name="Wu X."/>
            <person name="Mitros T."/>
            <person name="Triplett J."/>
            <person name="Yang X."/>
            <person name="Ye C.Y."/>
            <person name="Mauro-Herrera M."/>
            <person name="Wang L."/>
            <person name="Li P."/>
            <person name="Sharma M."/>
            <person name="Sharma R."/>
            <person name="Ronald P.C."/>
            <person name="Panaud O."/>
            <person name="Kellogg E.A."/>
            <person name="Brutnell T.P."/>
            <person name="Doust A.N."/>
            <person name="Tuskan G.A."/>
            <person name="Rokhsar D."/>
            <person name="Devos K.M."/>
        </authorList>
    </citation>
    <scope>NUCLEOTIDE SEQUENCE [LARGE SCALE GENOMIC DNA]</scope>
    <source>
        <strain evidence="2">cv. Yugu1</strain>
    </source>
</reference>
<sequence length="30" mass="3152">MVQPCQCNLQIPAGVVQPLKGNPERSSIGS</sequence>
<evidence type="ECO:0000313" key="1">
    <source>
        <dbReference type="EnsemblPlants" id="KQL11181"/>
    </source>
</evidence>
<keyword evidence="2" id="KW-1185">Reference proteome</keyword>
<dbReference type="Proteomes" id="UP000004995">
    <property type="component" value="Unassembled WGS sequence"/>
</dbReference>
<dbReference type="EnsemblPlants" id="KQL11181">
    <property type="protein sequence ID" value="KQL11181"/>
    <property type="gene ID" value="SETIT_008898mg"/>
</dbReference>
<name>K3Y3W0_SETIT</name>
<dbReference type="HOGENOM" id="CLU_3407027_0_0_1"/>
<evidence type="ECO:0000313" key="2">
    <source>
        <dbReference type="Proteomes" id="UP000004995"/>
    </source>
</evidence>
<proteinExistence type="predicted"/>
<organism evidence="1 2">
    <name type="scientific">Setaria italica</name>
    <name type="common">Foxtail millet</name>
    <name type="synonym">Panicum italicum</name>
    <dbReference type="NCBI Taxonomy" id="4555"/>
    <lineage>
        <taxon>Eukaryota</taxon>
        <taxon>Viridiplantae</taxon>
        <taxon>Streptophyta</taxon>
        <taxon>Embryophyta</taxon>
        <taxon>Tracheophyta</taxon>
        <taxon>Spermatophyta</taxon>
        <taxon>Magnoliopsida</taxon>
        <taxon>Liliopsida</taxon>
        <taxon>Poales</taxon>
        <taxon>Poaceae</taxon>
        <taxon>PACMAD clade</taxon>
        <taxon>Panicoideae</taxon>
        <taxon>Panicodae</taxon>
        <taxon>Paniceae</taxon>
        <taxon>Cenchrinae</taxon>
        <taxon>Setaria</taxon>
    </lineage>
</organism>
<dbReference type="InParanoid" id="K3Y3W0"/>
<protein>
    <submittedName>
        <fullName evidence="1">Uncharacterized protein</fullName>
    </submittedName>
</protein>
<reference evidence="1" key="2">
    <citation type="submission" date="2018-08" db="UniProtKB">
        <authorList>
            <consortium name="EnsemblPlants"/>
        </authorList>
    </citation>
    <scope>IDENTIFICATION</scope>
    <source>
        <strain evidence="1">Yugu1</strain>
    </source>
</reference>
<accession>K3Y3W0</accession>